<name>A0AA41UJY2_9BACT</name>
<dbReference type="PROSITE" id="PS50113">
    <property type="entry name" value="PAC"/>
    <property type="match status" value="2"/>
</dbReference>
<evidence type="ECO:0000313" key="14">
    <source>
        <dbReference type="EMBL" id="MCJ8502455.1"/>
    </source>
</evidence>
<feature type="domain" description="Histidine kinase" evidence="10">
    <location>
        <begin position="455"/>
        <end position="676"/>
    </location>
</feature>
<evidence type="ECO:0000256" key="7">
    <source>
        <dbReference type="ARBA" id="ARBA00022840"/>
    </source>
</evidence>
<dbReference type="SUPFAM" id="SSF55785">
    <property type="entry name" value="PYP-like sensor domain (PAS domain)"/>
    <property type="match status" value="2"/>
</dbReference>
<feature type="domain" description="PAC" evidence="13">
    <location>
        <begin position="383"/>
        <end position="435"/>
    </location>
</feature>
<dbReference type="InterPro" id="IPR013767">
    <property type="entry name" value="PAS_fold"/>
</dbReference>
<dbReference type="InterPro" id="IPR035965">
    <property type="entry name" value="PAS-like_dom_sf"/>
</dbReference>
<dbReference type="InterPro" id="IPR036890">
    <property type="entry name" value="HATPase_C_sf"/>
</dbReference>
<evidence type="ECO:0000259" key="13">
    <source>
        <dbReference type="PROSITE" id="PS50113"/>
    </source>
</evidence>
<feature type="domain" description="Response regulatory" evidence="11">
    <location>
        <begin position="695"/>
        <end position="811"/>
    </location>
</feature>
<dbReference type="CDD" id="cd00130">
    <property type="entry name" value="PAS"/>
    <property type="match status" value="2"/>
</dbReference>
<feature type="modified residue" description="4-aspartylphosphate" evidence="9">
    <location>
        <position position="746"/>
    </location>
</feature>
<dbReference type="SUPFAM" id="SSF55781">
    <property type="entry name" value="GAF domain-like"/>
    <property type="match status" value="1"/>
</dbReference>
<dbReference type="Pfam" id="PF00072">
    <property type="entry name" value="Response_reg"/>
    <property type="match status" value="1"/>
</dbReference>
<reference evidence="14" key="1">
    <citation type="submission" date="2022-04" db="EMBL/GenBank/DDBJ databases">
        <title>Desulfatitalea alkaliphila sp. nov., a novel anaerobic sulfate-reducing bacterium isolated from terrestrial mud volcano, Taman Peninsula, Russia.</title>
        <authorList>
            <person name="Khomyakova M.A."/>
            <person name="Merkel A.Y."/>
            <person name="Slobodkin A.I."/>
        </authorList>
    </citation>
    <scope>NUCLEOTIDE SEQUENCE</scope>
    <source>
        <strain evidence="14">M08but</strain>
    </source>
</reference>
<evidence type="ECO:0000259" key="10">
    <source>
        <dbReference type="PROSITE" id="PS50109"/>
    </source>
</evidence>
<dbReference type="SMART" id="SM00448">
    <property type="entry name" value="REC"/>
    <property type="match status" value="1"/>
</dbReference>
<dbReference type="InterPro" id="IPR013656">
    <property type="entry name" value="PAS_4"/>
</dbReference>
<dbReference type="SMART" id="SM00091">
    <property type="entry name" value="PAS"/>
    <property type="match status" value="2"/>
</dbReference>
<dbReference type="SMART" id="SM00387">
    <property type="entry name" value="HATPase_c"/>
    <property type="match status" value="1"/>
</dbReference>
<dbReference type="SUPFAM" id="SSF52172">
    <property type="entry name" value="CheY-like"/>
    <property type="match status" value="1"/>
</dbReference>
<dbReference type="InterPro" id="IPR001789">
    <property type="entry name" value="Sig_transdc_resp-reg_receiver"/>
</dbReference>
<evidence type="ECO:0000313" key="15">
    <source>
        <dbReference type="Proteomes" id="UP001165427"/>
    </source>
</evidence>
<dbReference type="EC" id="2.7.13.3" evidence="2"/>
<dbReference type="PROSITE" id="PS50110">
    <property type="entry name" value="RESPONSE_REGULATORY"/>
    <property type="match status" value="1"/>
</dbReference>
<dbReference type="PROSITE" id="PS50109">
    <property type="entry name" value="HIS_KIN"/>
    <property type="match status" value="1"/>
</dbReference>
<dbReference type="GO" id="GO:0005524">
    <property type="term" value="F:ATP binding"/>
    <property type="evidence" value="ECO:0007669"/>
    <property type="project" value="UniProtKB-KW"/>
</dbReference>
<keyword evidence="4" id="KW-0808">Transferase</keyword>
<protein>
    <recommendedName>
        <fullName evidence="2">histidine kinase</fullName>
        <ecNumber evidence="2">2.7.13.3</ecNumber>
    </recommendedName>
</protein>
<dbReference type="RefSeq" id="WP_246913254.1">
    <property type="nucleotide sequence ID" value="NZ_JALJRB010000026.1"/>
</dbReference>
<dbReference type="PANTHER" id="PTHR43065">
    <property type="entry name" value="SENSOR HISTIDINE KINASE"/>
    <property type="match status" value="1"/>
</dbReference>
<dbReference type="Pfam" id="PF01590">
    <property type="entry name" value="GAF"/>
    <property type="match status" value="1"/>
</dbReference>
<evidence type="ECO:0000259" key="11">
    <source>
        <dbReference type="PROSITE" id="PS50110"/>
    </source>
</evidence>
<dbReference type="InterPro" id="IPR036097">
    <property type="entry name" value="HisK_dim/P_sf"/>
</dbReference>
<evidence type="ECO:0000256" key="9">
    <source>
        <dbReference type="PROSITE-ProRule" id="PRU00169"/>
    </source>
</evidence>
<dbReference type="InterPro" id="IPR011006">
    <property type="entry name" value="CheY-like_superfamily"/>
</dbReference>
<keyword evidence="3 9" id="KW-0597">Phosphoprotein</keyword>
<comment type="catalytic activity">
    <reaction evidence="1">
        <text>ATP + protein L-histidine = ADP + protein N-phospho-L-histidine.</text>
        <dbReference type="EC" id="2.7.13.3"/>
    </reaction>
</comment>
<evidence type="ECO:0000256" key="8">
    <source>
        <dbReference type="ARBA" id="ARBA00023012"/>
    </source>
</evidence>
<dbReference type="SMART" id="SM00388">
    <property type="entry name" value="HisKA"/>
    <property type="match status" value="1"/>
</dbReference>
<dbReference type="CDD" id="cd00156">
    <property type="entry name" value="REC"/>
    <property type="match status" value="1"/>
</dbReference>
<dbReference type="GO" id="GO:0000155">
    <property type="term" value="F:phosphorelay sensor kinase activity"/>
    <property type="evidence" value="ECO:0007669"/>
    <property type="project" value="InterPro"/>
</dbReference>
<organism evidence="14 15">
    <name type="scientific">Desulfatitalea alkaliphila</name>
    <dbReference type="NCBI Taxonomy" id="2929485"/>
    <lineage>
        <taxon>Bacteria</taxon>
        <taxon>Pseudomonadati</taxon>
        <taxon>Thermodesulfobacteriota</taxon>
        <taxon>Desulfobacteria</taxon>
        <taxon>Desulfobacterales</taxon>
        <taxon>Desulfosarcinaceae</taxon>
        <taxon>Desulfatitalea</taxon>
    </lineage>
</organism>
<dbReference type="SUPFAM" id="SSF55874">
    <property type="entry name" value="ATPase domain of HSP90 chaperone/DNA topoisomerase II/histidine kinase"/>
    <property type="match status" value="1"/>
</dbReference>
<keyword evidence="5" id="KW-0547">Nucleotide-binding</keyword>
<dbReference type="SMART" id="SM00065">
    <property type="entry name" value="GAF"/>
    <property type="match status" value="1"/>
</dbReference>
<keyword evidence="8" id="KW-0902">Two-component regulatory system</keyword>
<dbReference type="Gene3D" id="3.40.50.2300">
    <property type="match status" value="1"/>
</dbReference>
<dbReference type="Proteomes" id="UP001165427">
    <property type="component" value="Unassembled WGS sequence"/>
</dbReference>
<evidence type="ECO:0000256" key="5">
    <source>
        <dbReference type="ARBA" id="ARBA00022741"/>
    </source>
</evidence>
<dbReference type="Pfam" id="PF00512">
    <property type="entry name" value="HisKA"/>
    <property type="match status" value="1"/>
</dbReference>
<dbReference type="AlphaFoldDB" id="A0AA41UJY2"/>
<dbReference type="PRINTS" id="PR00344">
    <property type="entry name" value="BCTRLSENSOR"/>
</dbReference>
<keyword evidence="7" id="KW-0067">ATP-binding</keyword>
<dbReference type="Gene3D" id="3.30.450.20">
    <property type="entry name" value="PAS domain"/>
    <property type="match status" value="2"/>
</dbReference>
<dbReference type="Pfam" id="PF02518">
    <property type="entry name" value="HATPase_c"/>
    <property type="match status" value="1"/>
</dbReference>
<dbReference type="InterPro" id="IPR029016">
    <property type="entry name" value="GAF-like_dom_sf"/>
</dbReference>
<dbReference type="Pfam" id="PF00989">
    <property type="entry name" value="PAS"/>
    <property type="match status" value="1"/>
</dbReference>
<dbReference type="Pfam" id="PF08448">
    <property type="entry name" value="PAS_4"/>
    <property type="match status" value="1"/>
</dbReference>
<dbReference type="PANTHER" id="PTHR43065:SF42">
    <property type="entry name" value="TWO-COMPONENT SENSOR PPRA"/>
    <property type="match status" value="1"/>
</dbReference>
<evidence type="ECO:0000256" key="4">
    <source>
        <dbReference type="ARBA" id="ARBA00022679"/>
    </source>
</evidence>
<dbReference type="Gene3D" id="1.10.287.130">
    <property type="match status" value="1"/>
</dbReference>
<dbReference type="GO" id="GO:0006355">
    <property type="term" value="P:regulation of DNA-templated transcription"/>
    <property type="evidence" value="ECO:0007669"/>
    <property type="project" value="InterPro"/>
</dbReference>
<sequence>MDKKIQNLSALFALMGSDPAYNMRTIVQQLNPLIDCACAFYAQLADEKEWLAAWSGEDRPADFPPATAPAGRLLQDCILRADRQPTHLPDIAQSPYLESDPYLVRWGLKTFLGRPVTCDGHAIGVLCIADTRQRPFTETQQEILAILAKLLSIEEERRRTARSLRGSEAQCRQQNTMLHLITDNVPDLIWAKDRQGRYLFANQPLCDTLLKCERPEAVIGKTDAAFFENERRLGHRHTFPEQGDDSDALTLQRKVAGRFLEQGLVRGEYLALDIHKAPFWDDQGNLCGTVGCGRDVTHEQRTEKALQESERRYRELYHNTPVMLYSLDKADRITDASNLWLETMGYTREEVIGRSALDYFAPESRKDAVEIFMPEFYRTGRMKNRSFDFCTKDGTVKQVQLSAIAQRDAEGRYAGALAFVVDLSQTKASELEQRRLSARLQQAQKMEAIATLAGGIAHQFNNALAVILGNLELIQMDGLADQKIKRFVDPISQAGQKMVHLTSQLLAYARGGKFQTQVVPSHTFVQEALGLVSHSIASQVEVQTDLDPDAAAIEVDATQMQMLLAAILSNASEAMDHKGAVHIALRNVTVTPEECLHHQGLTPGPRVLLRIADDGKGMDETTRARIFEPFYTTKFQGRGLGMAAVYGIVKKHGGYVAVASEPGQGTTVSIFLPRAEPLPEVAALRPPSPTRRSGTALIVEDEQLVMEVNRAIVEKLGYEVLEAKSGTEALAVARDHAATIDFALLDVILPDMSGNQIYPKLMAMIPNLKVIVCSGYTLDGPAREILNAGAESFLPKPFTVAALANTLDRIMANGNEKPDNTPA</sequence>
<evidence type="ECO:0000256" key="6">
    <source>
        <dbReference type="ARBA" id="ARBA00022777"/>
    </source>
</evidence>
<dbReference type="Gene3D" id="3.30.450.40">
    <property type="match status" value="1"/>
</dbReference>
<dbReference type="InterPro" id="IPR000700">
    <property type="entry name" value="PAS-assoc_C"/>
</dbReference>
<dbReference type="CDD" id="cd00082">
    <property type="entry name" value="HisKA"/>
    <property type="match status" value="1"/>
</dbReference>
<dbReference type="NCBIfam" id="TIGR00229">
    <property type="entry name" value="sensory_box"/>
    <property type="match status" value="1"/>
</dbReference>
<dbReference type="InterPro" id="IPR003594">
    <property type="entry name" value="HATPase_dom"/>
</dbReference>
<keyword evidence="15" id="KW-1185">Reference proteome</keyword>
<proteinExistence type="predicted"/>
<dbReference type="EMBL" id="JALJRB010000026">
    <property type="protein sequence ID" value="MCJ8502455.1"/>
    <property type="molecule type" value="Genomic_DNA"/>
</dbReference>
<dbReference type="Gene3D" id="3.30.565.10">
    <property type="entry name" value="Histidine kinase-like ATPase, C-terminal domain"/>
    <property type="match status" value="1"/>
</dbReference>
<dbReference type="InterPro" id="IPR005467">
    <property type="entry name" value="His_kinase_dom"/>
</dbReference>
<dbReference type="InterPro" id="IPR000014">
    <property type="entry name" value="PAS"/>
</dbReference>
<dbReference type="SUPFAM" id="SSF47384">
    <property type="entry name" value="Homodimeric domain of signal transducing histidine kinase"/>
    <property type="match status" value="1"/>
</dbReference>
<evidence type="ECO:0000256" key="2">
    <source>
        <dbReference type="ARBA" id="ARBA00012438"/>
    </source>
</evidence>
<evidence type="ECO:0000259" key="12">
    <source>
        <dbReference type="PROSITE" id="PS50112"/>
    </source>
</evidence>
<dbReference type="InterPro" id="IPR004358">
    <property type="entry name" value="Sig_transdc_His_kin-like_C"/>
</dbReference>
<evidence type="ECO:0000256" key="3">
    <source>
        <dbReference type="ARBA" id="ARBA00022553"/>
    </source>
</evidence>
<accession>A0AA41UJY2</accession>
<comment type="caution">
    <text evidence="14">The sequence shown here is derived from an EMBL/GenBank/DDBJ whole genome shotgun (WGS) entry which is preliminary data.</text>
</comment>
<feature type="domain" description="PAS" evidence="12">
    <location>
        <begin position="309"/>
        <end position="380"/>
    </location>
</feature>
<dbReference type="InterPro" id="IPR003661">
    <property type="entry name" value="HisK_dim/P_dom"/>
</dbReference>
<feature type="domain" description="PAC" evidence="13">
    <location>
        <begin position="253"/>
        <end position="308"/>
    </location>
</feature>
<keyword evidence="6" id="KW-0418">Kinase</keyword>
<gene>
    <name evidence="14" type="ORF">MRX98_17895</name>
</gene>
<dbReference type="PROSITE" id="PS50112">
    <property type="entry name" value="PAS"/>
    <property type="match status" value="1"/>
</dbReference>
<dbReference type="InterPro" id="IPR003018">
    <property type="entry name" value="GAF"/>
</dbReference>
<evidence type="ECO:0000256" key="1">
    <source>
        <dbReference type="ARBA" id="ARBA00000085"/>
    </source>
</evidence>